<keyword evidence="4" id="KW-0479">Metal-binding</keyword>
<feature type="compositionally biased region" description="Basic residues" evidence="9">
    <location>
        <begin position="452"/>
        <end position="464"/>
    </location>
</feature>
<dbReference type="Proteomes" id="UP001479436">
    <property type="component" value="Unassembled WGS sequence"/>
</dbReference>
<dbReference type="Gene3D" id="2.60.120.780">
    <property type="entry name" value="PINIT domain"/>
    <property type="match status" value="1"/>
</dbReference>
<gene>
    <name evidence="12" type="primary">pli1_2</name>
    <name evidence="12" type="ORF">K7432_001154</name>
</gene>
<dbReference type="InterPro" id="IPR013083">
    <property type="entry name" value="Znf_RING/FYVE/PHD"/>
</dbReference>
<dbReference type="InterPro" id="IPR038654">
    <property type="entry name" value="PINIT_sf"/>
</dbReference>
<feature type="region of interest" description="Disordered" evidence="9">
    <location>
        <begin position="85"/>
        <end position="108"/>
    </location>
</feature>
<comment type="caution">
    <text evidence="12">The sequence shown here is derived from an EMBL/GenBank/DDBJ whole genome shotgun (WGS) entry which is preliminary data.</text>
</comment>
<feature type="domain" description="SP-RING-type" evidence="10">
    <location>
        <begin position="291"/>
        <end position="373"/>
    </location>
</feature>
<feature type="domain" description="PINIT" evidence="11">
    <location>
        <begin position="89"/>
        <end position="262"/>
    </location>
</feature>
<evidence type="ECO:0000256" key="4">
    <source>
        <dbReference type="ARBA" id="ARBA00022723"/>
    </source>
</evidence>
<dbReference type="InterPro" id="IPR004181">
    <property type="entry name" value="Znf_MIZ"/>
</dbReference>
<evidence type="ECO:0000256" key="5">
    <source>
        <dbReference type="ARBA" id="ARBA00022771"/>
    </source>
</evidence>
<feature type="compositionally biased region" description="Polar residues" evidence="9">
    <location>
        <begin position="97"/>
        <end position="108"/>
    </location>
</feature>
<dbReference type="PANTHER" id="PTHR10782:SF4">
    <property type="entry name" value="TONALLI, ISOFORM E"/>
    <property type="match status" value="1"/>
</dbReference>
<organism evidence="12 13">
    <name type="scientific">Basidiobolus ranarum</name>
    <dbReference type="NCBI Taxonomy" id="34480"/>
    <lineage>
        <taxon>Eukaryota</taxon>
        <taxon>Fungi</taxon>
        <taxon>Fungi incertae sedis</taxon>
        <taxon>Zoopagomycota</taxon>
        <taxon>Entomophthoromycotina</taxon>
        <taxon>Basidiobolomycetes</taxon>
        <taxon>Basidiobolales</taxon>
        <taxon>Basidiobolaceae</taxon>
        <taxon>Basidiobolus</taxon>
    </lineage>
</organism>
<comment type="pathway">
    <text evidence="1">Protein modification; protein sumoylation.</text>
</comment>
<dbReference type="GO" id="GO:0016874">
    <property type="term" value="F:ligase activity"/>
    <property type="evidence" value="ECO:0007669"/>
    <property type="project" value="UniProtKB-KW"/>
</dbReference>
<proteinExistence type="inferred from homology"/>
<feature type="region of interest" description="Disordered" evidence="9">
    <location>
        <begin position="410"/>
        <end position="464"/>
    </location>
</feature>
<keyword evidence="13" id="KW-1185">Reference proteome</keyword>
<keyword evidence="6" id="KW-0833">Ubl conjugation pathway</keyword>
<evidence type="ECO:0000256" key="1">
    <source>
        <dbReference type="ARBA" id="ARBA00004718"/>
    </source>
</evidence>
<sequence length="464" mass="52395">MVEHTDPTLKALIDITIPSLTSNSLKNCLRALNIKSPDEFPLLPLGKKKNLVKKLQAYLIKAQQPSPYSALAIAARKIIQTESERIAPKPSRKQPPIQETKNAQSGSVNDMDWSELTFKTSPFYTIVEKVGLLKFSAAQQSISTIILSFQLRSHQIAQLTDKDDKYSQYRIMIFSTDVDPRRTDNNSLKEQLIEFPPLTCISVNKHLFTGNSQGNKRKPGTTNPPDITDLCNPKIGGINRIEITYPGTTKAYVYVVYLVKITTVQEVMNKIKSHSKMSKTAVLEKINRSSKDADIEATSSLVSLKCPLGYQRIQYPCRSSYCNHIQCFDGIIFLKLNEQSPSWTCPICNRVMGSWSELVLDGYFEDILKKVDSDVDRVIVEVDGSWRLPDKEQDKEKSLSIKHEDIIIHTSSESEYEPNSPKSEVGVTRGKRSSEVIDLTFSSDEESWQPSKRPKRLSSSRTKK</sequence>
<keyword evidence="3" id="KW-0808">Transferase</keyword>
<evidence type="ECO:0000256" key="3">
    <source>
        <dbReference type="ARBA" id="ARBA00022679"/>
    </source>
</evidence>
<dbReference type="PROSITE" id="PS51044">
    <property type="entry name" value="ZF_SP_RING"/>
    <property type="match status" value="1"/>
</dbReference>
<dbReference type="PANTHER" id="PTHR10782">
    <property type="entry name" value="ZINC FINGER MIZ DOMAIN-CONTAINING PROTEIN"/>
    <property type="match status" value="1"/>
</dbReference>
<evidence type="ECO:0000259" key="10">
    <source>
        <dbReference type="PROSITE" id="PS51044"/>
    </source>
</evidence>
<evidence type="ECO:0000313" key="12">
    <source>
        <dbReference type="EMBL" id="KAK9728365.1"/>
    </source>
</evidence>
<evidence type="ECO:0000259" key="11">
    <source>
        <dbReference type="PROSITE" id="PS51466"/>
    </source>
</evidence>
<accession>A0ABR2WA38</accession>
<keyword evidence="7" id="KW-0862">Zinc</keyword>
<dbReference type="Pfam" id="PF02891">
    <property type="entry name" value="zf-MIZ"/>
    <property type="match status" value="1"/>
</dbReference>
<dbReference type="InterPro" id="IPR023321">
    <property type="entry name" value="PINIT"/>
</dbReference>
<evidence type="ECO:0000313" key="13">
    <source>
        <dbReference type="Proteomes" id="UP001479436"/>
    </source>
</evidence>
<dbReference type="Pfam" id="PF14324">
    <property type="entry name" value="PINIT"/>
    <property type="match status" value="1"/>
</dbReference>
<evidence type="ECO:0000256" key="8">
    <source>
        <dbReference type="PROSITE-ProRule" id="PRU00452"/>
    </source>
</evidence>
<keyword evidence="12" id="KW-0436">Ligase</keyword>
<protein>
    <submittedName>
        <fullName evidence="12">E3 SUMO-protein ligase pli1</fullName>
    </submittedName>
</protein>
<keyword evidence="5 8" id="KW-0863">Zinc-finger</keyword>
<comment type="similarity">
    <text evidence="2">Belongs to the PIAS family.</text>
</comment>
<name>A0ABR2WA38_9FUNG</name>
<evidence type="ECO:0000256" key="6">
    <source>
        <dbReference type="ARBA" id="ARBA00022786"/>
    </source>
</evidence>
<evidence type="ECO:0000256" key="9">
    <source>
        <dbReference type="SAM" id="MobiDB-lite"/>
    </source>
</evidence>
<evidence type="ECO:0000256" key="7">
    <source>
        <dbReference type="ARBA" id="ARBA00022833"/>
    </source>
</evidence>
<reference evidence="12 13" key="1">
    <citation type="submission" date="2023-04" db="EMBL/GenBank/DDBJ databases">
        <title>Genome of Basidiobolus ranarum AG-B5.</title>
        <authorList>
            <person name="Stajich J.E."/>
            <person name="Carter-House D."/>
            <person name="Gryganskyi A."/>
        </authorList>
    </citation>
    <scope>NUCLEOTIDE SEQUENCE [LARGE SCALE GENOMIC DNA]</scope>
    <source>
        <strain evidence="12 13">AG-B5</strain>
    </source>
</reference>
<dbReference type="PROSITE" id="PS51466">
    <property type="entry name" value="PINIT"/>
    <property type="match status" value="1"/>
</dbReference>
<evidence type="ECO:0000256" key="2">
    <source>
        <dbReference type="ARBA" id="ARBA00005383"/>
    </source>
</evidence>
<dbReference type="EMBL" id="JASJQH010006899">
    <property type="protein sequence ID" value="KAK9728365.1"/>
    <property type="molecule type" value="Genomic_DNA"/>
</dbReference>
<dbReference type="Gene3D" id="3.30.40.10">
    <property type="entry name" value="Zinc/RING finger domain, C3HC4 (zinc finger)"/>
    <property type="match status" value="1"/>
</dbReference>